<keyword evidence="12" id="KW-0805">Transcription regulation</keyword>
<dbReference type="GO" id="GO:0005737">
    <property type="term" value="C:cytoplasm"/>
    <property type="evidence" value="ECO:0007669"/>
    <property type="project" value="UniProtKB-ARBA"/>
</dbReference>
<dbReference type="InterPro" id="IPR001650">
    <property type="entry name" value="Helicase_C-like"/>
</dbReference>
<protein>
    <recommendedName>
        <fullName evidence="16">Transcription termination factor 2</fullName>
    </recommendedName>
    <alternativeName>
        <fullName evidence="18">RNA polymerase II termination factor</fullName>
    </alternativeName>
    <alternativeName>
        <fullName evidence="17">Transcription release factor 2</fullName>
    </alternativeName>
</protein>
<dbReference type="PROSITE" id="PS00690">
    <property type="entry name" value="DEAH_ATP_HELICASE"/>
    <property type="match status" value="1"/>
</dbReference>
<evidence type="ECO:0000256" key="6">
    <source>
        <dbReference type="ARBA" id="ARBA00022741"/>
    </source>
</evidence>
<dbReference type="PROSITE" id="PS51999">
    <property type="entry name" value="ZF_GRF"/>
    <property type="match status" value="1"/>
</dbReference>
<evidence type="ECO:0000259" key="23">
    <source>
        <dbReference type="PROSITE" id="PS51999"/>
    </source>
</evidence>
<evidence type="ECO:0000256" key="9">
    <source>
        <dbReference type="ARBA" id="ARBA00022806"/>
    </source>
</evidence>
<dbReference type="FunFam" id="3.40.50.10810:FF:000043">
    <property type="entry name" value="Transcription termination factor 2"/>
    <property type="match status" value="1"/>
</dbReference>
<dbReference type="GO" id="GO:0006281">
    <property type="term" value="P:DNA repair"/>
    <property type="evidence" value="ECO:0007669"/>
    <property type="project" value="TreeGrafter"/>
</dbReference>
<feature type="compositionally biased region" description="Basic and acidic residues" evidence="20">
    <location>
        <begin position="454"/>
        <end position="471"/>
    </location>
</feature>
<gene>
    <name evidence="24" type="ORF">PODLI_1B013347</name>
</gene>
<keyword evidence="11" id="KW-0067">ATP-binding</keyword>
<evidence type="ECO:0000256" key="13">
    <source>
        <dbReference type="ARBA" id="ARBA00023125"/>
    </source>
</evidence>
<evidence type="ECO:0000256" key="16">
    <source>
        <dbReference type="ARBA" id="ARBA00070113"/>
    </source>
</evidence>
<keyword evidence="6" id="KW-0547">Nucleotide-binding</keyword>
<evidence type="ECO:0000256" key="11">
    <source>
        <dbReference type="ARBA" id="ARBA00022840"/>
    </source>
</evidence>
<evidence type="ECO:0000259" key="22">
    <source>
        <dbReference type="PROSITE" id="PS51194"/>
    </source>
</evidence>
<keyword evidence="25" id="KW-1185">Reference proteome</keyword>
<dbReference type="Gene3D" id="3.40.50.300">
    <property type="entry name" value="P-loop containing nucleotide triphosphate hydrolases"/>
    <property type="match status" value="1"/>
</dbReference>
<keyword evidence="5" id="KW-0479">Metal-binding</keyword>
<keyword evidence="7 19" id="KW-0863">Zinc-finger</keyword>
<dbReference type="GO" id="GO:0003677">
    <property type="term" value="F:DNA binding"/>
    <property type="evidence" value="ECO:0007669"/>
    <property type="project" value="UniProtKB-KW"/>
</dbReference>
<evidence type="ECO:0000256" key="17">
    <source>
        <dbReference type="ARBA" id="ARBA00079067"/>
    </source>
</evidence>
<dbReference type="Pfam" id="PF00176">
    <property type="entry name" value="SNF2-rel_dom"/>
    <property type="match status" value="1"/>
</dbReference>
<dbReference type="InterPro" id="IPR049730">
    <property type="entry name" value="SNF2/RAD54-like_C"/>
</dbReference>
<keyword evidence="14" id="KW-0804">Transcription</keyword>
<feature type="compositionally biased region" description="Basic and acidic residues" evidence="20">
    <location>
        <begin position="339"/>
        <end position="359"/>
    </location>
</feature>
<keyword evidence="13" id="KW-0238">DNA-binding</keyword>
<feature type="region of interest" description="Disordered" evidence="20">
    <location>
        <begin position="228"/>
        <end position="395"/>
    </location>
</feature>
<keyword evidence="4" id="KW-0597">Phosphoprotein</keyword>
<dbReference type="InterPro" id="IPR027417">
    <property type="entry name" value="P-loop_NTPase"/>
</dbReference>
<feature type="region of interest" description="Disordered" evidence="20">
    <location>
        <begin position="126"/>
        <end position="212"/>
    </location>
</feature>
<dbReference type="InterPro" id="IPR010666">
    <property type="entry name" value="Znf_GRF"/>
</dbReference>
<evidence type="ECO:0000256" key="2">
    <source>
        <dbReference type="ARBA" id="ARBA00007025"/>
    </source>
</evidence>
<comment type="subcellular location">
    <subcellularLocation>
        <location evidence="1">Nucleus</location>
    </subcellularLocation>
</comment>
<dbReference type="Pfam" id="PF00271">
    <property type="entry name" value="Helicase_C"/>
    <property type="match status" value="1"/>
</dbReference>
<organism evidence="24 25">
    <name type="scientific">Podarcis lilfordi</name>
    <name type="common">Lilford's wall lizard</name>
    <dbReference type="NCBI Taxonomy" id="74358"/>
    <lineage>
        <taxon>Eukaryota</taxon>
        <taxon>Metazoa</taxon>
        <taxon>Chordata</taxon>
        <taxon>Craniata</taxon>
        <taxon>Vertebrata</taxon>
        <taxon>Euteleostomi</taxon>
        <taxon>Lepidosauria</taxon>
        <taxon>Squamata</taxon>
        <taxon>Bifurcata</taxon>
        <taxon>Unidentata</taxon>
        <taxon>Episquamata</taxon>
        <taxon>Laterata</taxon>
        <taxon>Lacertibaenia</taxon>
        <taxon>Lacertidae</taxon>
        <taxon>Podarcis</taxon>
    </lineage>
</organism>
<evidence type="ECO:0000256" key="3">
    <source>
        <dbReference type="ARBA" id="ARBA00022472"/>
    </source>
</evidence>
<dbReference type="GO" id="GO:0004386">
    <property type="term" value="F:helicase activity"/>
    <property type="evidence" value="ECO:0007669"/>
    <property type="project" value="UniProtKB-KW"/>
</dbReference>
<feature type="compositionally biased region" description="Basic and acidic residues" evidence="20">
    <location>
        <begin position="282"/>
        <end position="292"/>
    </location>
</feature>
<dbReference type="GO" id="GO:0005634">
    <property type="term" value="C:nucleus"/>
    <property type="evidence" value="ECO:0007669"/>
    <property type="project" value="UniProtKB-SubCell"/>
</dbReference>
<keyword evidence="3" id="KW-0806">Transcription termination</keyword>
<evidence type="ECO:0000313" key="25">
    <source>
        <dbReference type="Proteomes" id="UP001178461"/>
    </source>
</evidence>
<dbReference type="GO" id="GO:0006353">
    <property type="term" value="P:DNA-templated transcription termination"/>
    <property type="evidence" value="ECO:0007669"/>
    <property type="project" value="UniProtKB-KW"/>
</dbReference>
<comment type="similarity">
    <text evidence="2">Belongs to the SNF2/RAD54 helicase family.</text>
</comment>
<evidence type="ECO:0000313" key="24">
    <source>
        <dbReference type="EMBL" id="CAI5772972.1"/>
    </source>
</evidence>
<keyword evidence="10" id="KW-0862">Zinc</keyword>
<evidence type="ECO:0000256" key="19">
    <source>
        <dbReference type="PROSITE-ProRule" id="PRU01343"/>
    </source>
</evidence>
<dbReference type="GO" id="GO:0005524">
    <property type="term" value="F:ATP binding"/>
    <property type="evidence" value="ECO:0007669"/>
    <property type="project" value="UniProtKB-KW"/>
</dbReference>
<dbReference type="SUPFAM" id="SSF52540">
    <property type="entry name" value="P-loop containing nucleoside triphosphate hydrolases"/>
    <property type="match status" value="2"/>
</dbReference>
<dbReference type="InterPro" id="IPR002464">
    <property type="entry name" value="DNA/RNA_helicase_DEAH_CS"/>
</dbReference>
<accession>A0AA35P612</accession>
<name>A0AA35P612_9SAUR</name>
<dbReference type="GO" id="GO:0016787">
    <property type="term" value="F:hydrolase activity"/>
    <property type="evidence" value="ECO:0007669"/>
    <property type="project" value="UniProtKB-KW"/>
</dbReference>
<dbReference type="GO" id="GO:0008094">
    <property type="term" value="F:ATP-dependent activity, acting on DNA"/>
    <property type="evidence" value="ECO:0007669"/>
    <property type="project" value="UniProtKB-ARBA"/>
</dbReference>
<dbReference type="SMART" id="SM00487">
    <property type="entry name" value="DEXDc"/>
    <property type="match status" value="1"/>
</dbReference>
<dbReference type="InterPro" id="IPR038718">
    <property type="entry name" value="SNF2-like_sf"/>
</dbReference>
<evidence type="ECO:0000256" key="7">
    <source>
        <dbReference type="ARBA" id="ARBA00022771"/>
    </source>
</evidence>
<dbReference type="CDD" id="cd18072">
    <property type="entry name" value="DEXHc_TTF2"/>
    <property type="match status" value="1"/>
</dbReference>
<sequence>MEKVLCSGHGHPCLLKTGIRDGPNKGRSFYVCGVQGQQPCEFVLLTKLCPSHCLVHEKHVVDLQFLMQQQETDTYKLFYRCSKAKLEGKRWCGSIPWQDSKATILPNEPQSQHVSEASLLHNHRDQRNPFKVPSKNHESFKQTNYSEDKNLSRNEDKIQVLDKKDQLKLPSESVKKEHPAPEKIQNKKLGEKCEESPKEGIETETKASESTTEIKKPVFLDTHKCSSSKKFETTSGHTRQDSALRSAEYGLQKNESPKQSWPKFSGQTLGVKPINEAQLGRRGSETCRDKAVKMKTSNNRGTEETTLMPRQVVTVQELTGLPAVHPKENPEKLLQFKTAPEDKSSSGKNASSDERDRFVSSKLPFGQELDSQQQKDRSQKNLSSTSHKKASLQMTESLDSKALHSQLLAQLKQKKNTLKIANVQALPDKGERLLKQVQDLEAALSSLNLEAEESVKEAVDVNSSKREEKLHNPFSKTTVEQPNTVTGRGPKPFQEPQVASSLELHPPLGSSQCSSSTYREDSHMQALYGGRMTEDRLRAVYDATSDAINQLHSSLKSCPKEETVAEDPPGLKVSLLLHQKQALAWLLWRESQKPCGGILADDMGLGKTLTMIALVLVQKCLQKDKGKEKEKKLELSVSRQDTSVIASHGTLIVCPASLIHHWKKEVERHVRSDRLRVCLYHGSSRIKNTTVLSEYDIVVTTYSILAKEIPTQKEEAEVAADDHVVQDKSVPFSPLLWIHWARIILDEAHNIKNPKVQASIAACKLRATARWAVTGTPIQNNLLDMYALLRFLRCSPFDEFKVWKNQVDNNTRKGGERLTLLTRSLLLRRTKDQLDSSGKPLVLLPQRCTRLHRLKLSEDEQSVYDVLFRRSRSTLQSYIKRQEMQCTGQQLGENPFDKGAQQFRCHPQGALEKPRQDAPPVSTTIHILSLLLRLRQCCCHLSLLKVALDPTNLNSEGISLSLEEQLSALTLSEPKDTNDPMVYLFGTAFSMDLFEATKQSTKLSHLLEELKAIKGRSQKAVIVSQWTSMLKIVAVHLEKLSMKYATVDGSVNPKQRMDVVEEFNNNPEGPEVMMISLLAGGVGLNLVGGNHLFLLDMHWNPALEDQACDRIYRVGQQNDVTIHRFVCEGTVEEKISELQSKKKELAQKVLSGRVDSSTKLTLADLKLLFGI</sequence>
<feature type="domain" description="Helicase ATP-binding" evidence="21">
    <location>
        <begin position="588"/>
        <end position="795"/>
    </location>
</feature>
<keyword evidence="8" id="KW-0378">Hydrolase</keyword>
<dbReference type="SMART" id="SM00490">
    <property type="entry name" value="HELICc"/>
    <property type="match status" value="1"/>
</dbReference>
<feature type="compositionally biased region" description="Polar residues" evidence="20">
    <location>
        <begin position="474"/>
        <end position="486"/>
    </location>
</feature>
<feature type="compositionally biased region" description="Basic and acidic residues" evidence="20">
    <location>
        <begin position="228"/>
        <end position="242"/>
    </location>
</feature>
<evidence type="ECO:0000256" key="5">
    <source>
        <dbReference type="ARBA" id="ARBA00022723"/>
    </source>
</evidence>
<dbReference type="PANTHER" id="PTHR45626:SF50">
    <property type="entry name" value="TRANSCRIPTION TERMINATION FACTOR 2"/>
    <property type="match status" value="1"/>
</dbReference>
<dbReference type="GO" id="GO:0008270">
    <property type="term" value="F:zinc ion binding"/>
    <property type="evidence" value="ECO:0007669"/>
    <property type="project" value="UniProtKB-KW"/>
</dbReference>
<feature type="compositionally biased region" description="Basic and acidic residues" evidence="20">
    <location>
        <begin position="135"/>
        <end position="212"/>
    </location>
</feature>
<feature type="region of interest" description="Disordered" evidence="20">
    <location>
        <begin position="454"/>
        <end position="489"/>
    </location>
</feature>
<evidence type="ECO:0000256" key="15">
    <source>
        <dbReference type="ARBA" id="ARBA00023242"/>
    </source>
</evidence>
<dbReference type="CDD" id="cd18793">
    <property type="entry name" value="SF2_C_SNF"/>
    <property type="match status" value="1"/>
</dbReference>
<dbReference type="Proteomes" id="UP001178461">
    <property type="component" value="Chromosome 4"/>
</dbReference>
<dbReference type="Gene3D" id="3.40.50.10810">
    <property type="entry name" value="Tandem AAA-ATPase domain"/>
    <property type="match status" value="1"/>
</dbReference>
<dbReference type="Pfam" id="PF06839">
    <property type="entry name" value="Zn_ribbon_GRF"/>
    <property type="match status" value="1"/>
</dbReference>
<proteinExistence type="inferred from homology"/>
<dbReference type="EMBL" id="OX395129">
    <property type="protein sequence ID" value="CAI5772972.1"/>
    <property type="molecule type" value="Genomic_DNA"/>
</dbReference>
<reference evidence="24" key="1">
    <citation type="submission" date="2022-12" db="EMBL/GenBank/DDBJ databases">
        <authorList>
            <person name="Alioto T."/>
            <person name="Alioto T."/>
            <person name="Gomez Garrido J."/>
        </authorList>
    </citation>
    <scope>NUCLEOTIDE SEQUENCE</scope>
</reference>
<evidence type="ECO:0000256" key="12">
    <source>
        <dbReference type="ARBA" id="ARBA00023015"/>
    </source>
</evidence>
<dbReference type="AlphaFoldDB" id="A0AA35P612"/>
<dbReference type="InterPro" id="IPR014001">
    <property type="entry name" value="Helicase_ATP-bd"/>
</dbReference>
<feature type="domain" description="Helicase C-terminal" evidence="22">
    <location>
        <begin position="1002"/>
        <end position="1166"/>
    </location>
</feature>
<evidence type="ECO:0000256" key="8">
    <source>
        <dbReference type="ARBA" id="ARBA00022801"/>
    </source>
</evidence>
<evidence type="ECO:0000259" key="21">
    <source>
        <dbReference type="PROSITE" id="PS51192"/>
    </source>
</evidence>
<dbReference type="PROSITE" id="PS51194">
    <property type="entry name" value="HELICASE_CTER"/>
    <property type="match status" value="1"/>
</dbReference>
<feature type="domain" description="GRF-type" evidence="23">
    <location>
        <begin position="6"/>
        <end position="49"/>
    </location>
</feature>
<keyword evidence="9" id="KW-0347">Helicase</keyword>
<evidence type="ECO:0000256" key="14">
    <source>
        <dbReference type="ARBA" id="ARBA00023163"/>
    </source>
</evidence>
<evidence type="ECO:0000256" key="20">
    <source>
        <dbReference type="SAM" id="MobiDB-lite"/>
    </source>
</evidence>
<dbReference type="InterPro" id="IPR050628">
    <property type="entry name" value="SNF2_RAD54_helicase_TF"/>
</dbReference>
<dbReference type="PROSITE" id="PS51192">
    <property type="entry name" value="HELICASE_ATP_BIND_1"/>
    <property type="match status" value="1"/>
</dbReference>
<dbReference type="InterPro" id="IPR000330">
    <property type="entry name" value="SNF2_N"/>
</dbReference>
<evidence type="ECO:0000256" key="4">
    <source>
        <dbReference type="ARBA" id="ARBA00022553"/>
    </source>
</evidence>
<evidence type="ECO:0000256" key="1">
    <source>
        <dbReference type="ARBA" id="ARBA00004123"/>
    </source>
</evidence>
<evidence type="ECO:0000256" key="10">
    <source>
        <dbReference type="ARBA" id="ARBA00022833"/>
    </source>
</evidence>
<evidence type="ECO:0000256" key="18">
    <source>
        <dbReference type="ARBA" id="ARBA00082628"/>
    </source>
</evidence>
<dbReference type="PANTHER" id="PTHR45626">
    <property type="entry name" value="TRANSCRIPTION TERMINATION FACTOR 2-RELATED"/>
    <property type="match status" value="1"/>
</dbReference>
<keyword evidence="15" id="KW-0539">Nucleus</keyword>